<accession>A0ABU2Y170</accession>
<gene>
    <name evidence="1" type="ORF">RM519_01675</name>
</gene>
<dbReference type="PROSITE" id="PS51257">
    <property type="entry name" value="PROKAR_LIPOPROTEIN"/>
    <property type="match status" value="1"/>
</dbReference>
<evidence type="ECO:0008006" key="3">
    <source>
        <dbReference type="Google" id="ProtNLM"/>
    </source>
</evidence>
<keyword evidence="2" id="KW-1185">Reference proteome</keyword>
<name>A0ABU2Y170_9FLAO</name>
<reference evidence="1 2" key="1">
    <citation type="submission" date="2023-09" db="EMBL/GenBank/DDBJ databases">
        <authorList>
            <person name="Rey-Velasco X."/>
        </authorList>
    </citation>
    <scope>NUCLEOTIDE SEQUENCE [LARGE SCALE GENOMIC DNA]</scope>
    <source>
        <strain evidence="1 2">P050</strain>
    </source>
</reference>
<dbReference type="Proteomes" id="UP001252186">
    <property type="component" value="Unassembled WGS sequence"/>
</dbReference>
<organism evidence="1 2">
    <name type="scientific">Urechidicola vernalis</name>
    <dbReference type="NCBI Taxonomy" id="3075600"/>
    <lineage>
        <taxon>Bacteria</taxon>
        <taxon>Pseudomonadati</taxon>
        <taxon>Bacteroidota</taxon>
        <taxon>Flavobacteriia</taxon>
        <taxon>Flavobacteriales</taxon>
        <taxon>Flavobacteriaceae</taxon>
        <taxon>Urechidicola</taxon>
    </lineage>
</organism>
<comment type="caution">
    <text evidence="1">The sequence shown here is derived from an EMBL/GenBank/DDBJ whole genome shotgun (WGS) entry which is preliminary data.</text>
</comment>
<dbReference type="EMBL" id="JAVRHV010000001">
    <property type="protein sequence ID" value="MDT0551943.1"/>
    <property type="molecule type" value="Genomic_DNA"/>
</dbReference>
<proteinExistence type="predicted"/>
<dbReference type="Gene3D" id="3.30.160.670">
    <property type="match status" value="1"/>
</dbReference>
<sequence>MKTLNKIIGLLTITLLVVSCSSVKVTDSWRQESSKDIKGEQIMVVSVTNNEISRQRFEKDITTALNANGFESFESYAKYPEMNPTKKVSQEDVTKLKQKLQSNGVNLVAISAVKEIKEYTETNTTGSSYGMPMYGYRGYRGFHGYYGGMYMDMGTSTSTTKVKKKYKLETVIYDLSKPKDKELIAVVSTEIDDPQKLTKISKDFSDRITKELMELFPVK</sequence>
<dbReference type="RefSeq" id="WP_311591764.1">
    <property type="nucleotide sequence ID" value="NZ_JAVRHV010000001.1"/>
</dbReference>
<protein>
    <recommendedName>
        <fullName evidence="3">DUF4136 domain-containing protein</fullName>
    </recommendedName>
</protein>
<evidence type="ECO:0000313" key="1">
    <source>
        <dbReference type="EMBL" id="MDT0551943.1"/>
    </source>
</evidence>
<evidence type="ECO:0000313" key="2">
    <source>
        <dbReference type="Proteomes" id="UP001252186"/>
    </source>
</evidence>